<name>A0ABW5IVS8_9FLAO</name>
<dbReference type="InterPro" id="IPR016155">
    <property type="entry name" value="Mopterin_synth/thiamin_S_b"/>
</dbReference>
<gene>
    <name evidence="1" type="ORF">ACFSTG_06205</name>
</gene>
<evidence type="ECO:0000313" key="2">
    <source>
        <dbReference type="Proteomes" id="UP001597468"/>
    </source>
</evidence>
<dbReference type="Gene3D" id="3.10.20.30">
    <property type="match status" value="1"/>
</dbReference>
<dbReference type="InterPro" id="IPR003749">
    <property type="entry name" value="ThiS/MoaD-like"/>
</dbReference>
<protein>
    <submittedName>
        <fullName evidence="1">MoaD/ThiS family protein</fullName>
    </submittedName>
</protein>
<organism evidence="1 2">
    <name type="scientific">Salinimicrobium flavum</name>
    <dbReference type="NCBI Taxonomy" id="1737065"/>
    <lineage>
        <taxon>Bacteria</taxon>
        <taxon>Pseudomonadati</taxon>
        <taxon>Bacteroidota</taxon>
        <taxon>Flavobacteriia</taxon>
        <taxon>Flavobacteriales</taxon>
        <taxon>Flavobacteriaceae</taxon>
        <taxon>Salinimicrobium</taxon>
    </lineage>
</organism>
<reference evidence="2" key="1">
    <citation type="journal article" date="2019" name="Int. J. Syst. Evol. Microbiol.">
        <title>The Global Catalogue of Microorganisms (GCM) 10K type strain sequencing project: providing services to taxonomists for standard genome sequencing and annotation.</title>
        <authorList>
            <consortium name="The Broad Institute Genomics Platform"/>
            <consortium name="The Broad Institute Genome Sequencing Center for Infectious Disease"/>
            <person name="Wu L."/>
            <person name="Ma J."/>
        </authorList>
    </citation>
    <scope>NUCLEOTIDE SEQUENCE [LARGE SCALE GENOMIC DNA]</scope>
    <source>
        <strain evidence="2">KCTC 42585</strain>
    </source>
</reference>
<dbReference type="Proteomes" id="UP001597468">
    <property type="component" value="Unassembled WGS sequence"/>
</dbReference>
<dbReference type="EMBL" id="JBHULT010000006">
    <property type="protein sequence ID" value="MFD2517478.1"/>
    <property type="molecule type" value="Genomic_DNA"/>
</dbReference>
<keyword evidence="2" id="KW-1185">Reference proteome</keyword>
<dbReference type="Pfam" id="PF02597">
    <property type="entry name" value="ThiS"/>
    <property type="match status" value="1"/>
</dbReference>
<dbReference type="SUPFAM" id="SSF54285">
    <property type="entry name" value="MoaD/ThiS"/>
    <property type="match status" value="1"/>
</dbReference>
<sequence>MEVTIKYFGSLAEVTRCEEENLFFSGSYISELLDFLYTKYSGLKDKEFQVAQNTELVSLIDKLTGNQIVLLPPFAGG</sequence>
<comment type="caution">
    <text evidence="1">The sequence shown here is derived from an EMBL/GenBank/DDBJ whole genome shotgun (WGS) entry which is preliminary data.</text>
</comment>
<accession>A0ABW5IVS8</accession>
<dbReference type="RefSeq" id="WP_380749727.1">
    <property type="nucleotide sequence ID" value="NZ_JBHULT010000006.1"/>
</dbReference>
<evidence type="ECO:0000313" key="1">
    <source>
        <dbReference type="EMBL" id="MFD2517478.1"/>
    </source>
</evidence>
<proteinExistence type="predicted"/>
<dbReference type="InterPro" id="IPR012675">
    <property type="entry name" value="Beta-grasp_dom_sf"/>
</dbReference>